<dbReference type="InterPro" id="IPR027785">
    <property type="entry name" value="UvrD-like_helicase_C"/>
</dbReference>
<sequence length="601" mass="68238">MDSIDLFKHSKKLIEDNKISPIHAYIHGQSMGLIQSIDQSLFDEVSRILVDLFTAMENGALALILSPKRIKIIQGLPENFIQSKDNLLSSDPYFVLDREYLYLCSYWKSEQVVRVRLEQVLLKRSQQADCMALSSDVADRILLGWREQIELSEQSTMGEQLYLAGKRVLYSDLLILSGGPGSGKTYSLIRLLTLLNHASQHTHTPLRVLLTAPTAKAVARMGEGLSGLDIFASCKVELLTLHKALGAHGKGRYRYGNQLQWDYDVVVMDESSMVDISLFYQLLGALKEPSKLFIVGDANQLPSIHSGAVLQDLVYWTLNKDEIPVGMRNLLEDSTIFLQGSKRSTGEILTLAQDFLWSRTEAILQKYQEFFFSQVDRTTSSILFYPLKKQEKDFYEWVIQQYGLRREERYRSLGSYDVHSGLTNRQREQIQQLFDRYSDFSVLTPTHDGAYGVATINKQIQLIIGGGSRLYHGLPIVLSKNQSILNLSNGDRGVVVQFHDIYYAAFKDSRGEFVLYPPADLYQYEVAYAITIHKSQGSEYTRVAVVLPAIAKRLLENRLVYTAITRAKRQVVIFAEQEELKQGSQASSWSRTSQLAYYVLS</sequence>
<dbReference type="CDD" id="cd17933">
    <property type="entry name" value="DEXSc_RecD-like"/>
    <property type="match status" value="1"/>
</dbReference>
<dbReference type="SUPFAM" id="SSF52540">
    <property type="entry name" value="P-loop containing nucleoside triphosphate hydrolases"/>
    <property type="match status" value="2"/>
</dbReference>
<evidence type="ECO:0000313" key="4">
    <source>
        <dbReference type="EMBL" id="NIZ40440.1"/>
    </source>
</evidence>
<dbReference type="EMBL" id="JAATLJ010000001">
    <property type="protein sequence ID" value="NIZ40440.1"/>
    <property type="molecule type" value="Genomic_DNA"/>
</dbReference>
<dbReference type="GO" id="GO:0006310">
    <property type="term" value="P:DNA recombination"/>
    <property type="evidence" value="ECO:0007669"/>
    <property type="project" value="InterPro"/>
</dbReference>
<feature type="domain" description="UvrD-like helicase C-terminal" evidence="3">
    <location>
        <begin position="527"/>
        <end position="573"/>
    </location>
</feature>
<dbReference type="InterPro" id="IPR050534">
    <property type="entry name" value="Coronavir_polyprotein_1ab"/>
</dbReference>
<dbReference type="InterPro" id="IPR027417">
    <property type="entry name" value="P-loop_NTPase"/>
</dbReference>
<dbReference type="Gene3D" id="2.30.30.940">
    <property type="match status" value="1"/>
</dbReference>
<dbReference type="InterPro" id="IPR006344">
    <property type="entry name" value="RecD"/>
</dbReference>
<evidence type="ECO:0000313" key="5">
    <source>
        <dbReference type="Proteomes" id="UP000711995"/>
    </source>
</evidence>
<dbReference type="EC" id="3.1.11.5" evidence="4"/>
<proteinExistence type="predicted"/>
<comment type="caution">
    <text evidence="4">The sequence shown here is derived from an EMBL/GenBank/DDBJ whole genome shotgun (WGS) entry which is preliminary data.</text>
</comment>
<gene>
    <name evidence="4" type="primary">recD</name>
    <name evidence="4" type="ORF">HCT14_02780</name>
</gene>
<dbReference type="AlphaFoldDB" id="A0A968KW29"/>
<dbReference type="Pfam" id="PF13538">
    <property type="entry name" value="UvrD_C_2"/>
    <property type="match status" value="1"/>
</dbReference>
<dbReference type="GO" id="GO:0003678">
    <property type="term" value="F:DNA helicase activity"/>
    <property type="evidence" value="ECO:0007669"/>
    <property type="project" value="UniProtKB-ARBA"/>
</dbReference>
<dbReference type="GO" id="GO:0005524">
    <property type="term" value="F:ATP binding"/>
    <property type="evidence" value="ECO:0007669"/>
    <property type="project" value="UniProtKB-KW"/>
</dbReference>
<dbReference type="NCBIfam" id="TIGR01447">
    <property type="entry name" value="recD"/>
    <property type="match status" value="1"/>
</dbReference>
<keyword evidence="2" id="KW-0067">ATP-binding</keyword>
<keyword evidence="1" id="KW-0547">Nucleotide-binding</keyword>
<reference evidence="4 5" key="1">
    <citation type="submission" date="2020-03" db="EMBL/GenBank/DDBJ databases">
        <title>Spirochaetal bacteria isolated from arthropods constitute a novel genus Entomospira genus novum within the order Spirochaetales.</title>
        <authorList>
            <person name="Grana-Miraglia L."/>
            <person name="Sikutova S."/>
            <person name="Fingerle V."/>
            <person name="Sing A."/>
            <person name="Castillo-Ramirez S."/>
            <person name="Margos G."/>
            <person name="Rudolf I."/>
        </authorList>
    </citation>
    <scope>NUCLEOTIDE SEQUENCE [LARGE SCALE GENOMIC DNA]</scope>
    <source>
        <strain evidence="4 5">BR193</strain>
    </source>
</reference>
<organism evidence="4 5">
    <name type="scientific">Entomospira entomophila</name>
    <dbReference type="NCBI Taxonomy" id="2719988"/>
    <lineage>
        <taxon>Bacteria</taxon>
        <taxon>Pseudomonadati</taxon>
        <taxon>Spirochaetota</taxon>
        <taxon>Spirochaetia</taxon>
        <taxon>Spirochaetales</taxon>
        <taxon>Spirochaetaceae</taxon>
        <taxon>Entomospira</taxon>
    </lineage>
</organism>
<dbReference type="PANTHER" id="PTHR43788">
    <property type="entry name" value="DNA2/NAM7 HELICASE FAMILY MEMBER"/>
    <property type="match status" value="1"/>
</dbReference>
<evidence type="ECO:0000259" key="3">
    <source>
        <dbReference type="Pfam" id="PF13538"/>
    </source>
</evidence>
<dbReference type="PANTHER" id="PTHR43788:SF6">
    <property type="entry name" value="DNA HELICASE B"/>
    <property type="match status" value="1"/>
</dbReference>
<keyword evidence="5" id="KW-1185">Reference proteome</keyword>
<dbReference type="GO" id="GO:0006302">
    <property type="term" value="P:double-strand break repair"/>
    <property type="evidence" value="ECO:0007669"/>
    <property type="project" value="InterPro"/>
</dbReference>
<protein>
    <submittedName>
        <fullName evidence="4">Exodeoxyribonuclease V subunit alpha</fullName>
        <ecNumber evidence="4">3.1.11.5</ecNumber>
    </submittedName>
</protein>
<dbReference type="CDD" id="cd18809">
    <property type="entry name" value="SF1_C_RecD"/>
    <property type="match status" value="1"/>
</dbReference>
<dbReference type="RefSeq" id="WP_167700038.1">
    <property type="nucleotide sequence ID" value="NZ_CP118174.1"/>
</dbReference>
<evidence type="ECO:0000256" key="2">
    <source>
        <dbReference type="ARBA" id="ARBA00022840"/>
    </source>
</evidence>
<dbReference type="GO" id="GO:0008854">
    <property type="term" value="F:exodeoxyribonuclease V activity"/>
    <property type="evidence" value="ECO:0007669"/>
    <property type="project" value="UniProtKB-EC"/>
</dbReference>
<accession>A0A968KW29</accession>
<dbReference type="GO" id="GO:0009338">
    <property type="term" value="C:exodeoxyribonuclease V complex"/>
    <property type="evidence" value="ECO:0007669"/>
    <property type="project" value="InterPro"/>
</dbReference>
<dbReference type="Proteomes" id="UP000711995">
    <property type="component" value="Unassembled WGS sequence"/>
</dbReference>
<evidence type="ECO:0000256" key="1">
    <source>
        <dbReference type="ARBA" id="ARBA00022741"/>
    </source>
</evidence>
<dbReference type="Pfam" id="PF13245">
    <property type="entry name" value="AAA_19"/>
    <property type="match status" value="1"/>
</dbReference>
<keyword evidence="4" id="KW-0378">Hydrolase</keyword>
<name>A0A968KW29_9SPIO</name>
<dbReference type="Gene3D" id="3.40.50.300">
    <property type="entry name" value="P-loop containing nucleotide triphosphate hydrolases"/>
    <property type="match status" value="2"/>
</dbReference>